<evidence type="ECO:0000259" key="6">
    <source>
        <dbReference type="PROSITE" id="PS51898"/>
    </source>
</evidence>
<dbReference type="GO" id="GO:0003677">
    <property type="term" value="F:DNA binding"/>
    <property type="evidence" value="ECO:0007669"/>
    <property type="project" value="UniProtKB-UniRule"/>
</dbReference>
<dbReference type="Pfam" id="PF13495">
    <property type="entry name" value="Phage_int_SAM_4"/>
    <property type="match status" value="1"/>
</dbReference>
<evidence type="ECO:0000259" key="7">
    <source>
        <dbReference type="PROSITE" id="PS51900"/>
    </source>
</evidence>
<sequence>MVYDPAMLHMATRGRRPRLNTAALAAASTAAQRYELISTAVAALHLPGLTGVTDRHGVVRLTAGWLDSHASPATIAAYYADLQHYLHWCPRHCDPLYAYRAEVEPYVTELEKRYAPSTMARKLSAISSWYRYLLKHDVGARNPFTGVERPATGHHTTAIALSRDEAAAFLKAAAADPRPIRLRTVALLILLLTEGLRVAEVCAADVTNLGHRRGYRTLNVIGKDGRQRSYPLARPIATAVEDYLLDRAERAGVAREQLTGPLFVTEPSGPHPGGKRMDRWAVNKLIRRIARDAHLPAASKLTPTSLRHTFARLALTAGAALRDVQDAMGNASSPIPPGYHDRHNLDRHPAPRILDYLSSPAPPRRNKARPAKPKPRHGAN</sequence>
<keyword evidence="2 4" id="KW-0238">DNA-binding</keyword>
<dbReference type="Proteomes" id="UP001139648">
    <property type="component" value="Unassembled WGS sequence"/>
</dbReference>
<dbReference type="InterPro" id="IPR002104">
    <property type="entry name" value="Integrase_catalytic"/>
</dbReference>
<dbReference type="InterPro" id="IPR013762">
    <property type="entry name" value="Integrase-like_cat_sf"/>
</dbReference>
<dbReference type="GO" id="GO:0006310">
    <property type="term" value="P:DNA recombination"/>
    <property type="evidence" value="ECO:0007669"/>
    <property type="project" value="UniProtKB-KW"/>
</dbReference>
<dbReference type="InterPro" id="IPR050090">
    <property type="entry name" value="Tyrosine_recombinase_XerCD"/>
</dbReference>
<dbReference type="PROSITE" id="PS51900">
    <property type="entry name" value="CB"/>
    <property type="match status" value="1"/>
</dbReference>
<evidence type="ECO:0000256" key="1">
    <source>
        <dbReference type="ARBA" id="ARBA00022908"/>
    </source>
</evidence>
<dbReference type="InterPro" id="IPR044068">
    <property type="entry name" value="CB"/>
</dbReference>
<feature type="domain" description="Core-binding (CB)" evidence="7">
    <location>
        <begin position="56"/>
        <end position="134"/>
    </location>
</feature>
<gene>
    <name evidence="8" type="ORF">HD597_000387</name>
</gene>
<dbReference type="InterPro" id="IPR011010">
    <property type="entry name" value="DNA_brk_join_enz"/>
</dbReference>
<feature type="region of interest" description="Disordered" evidence="5">
    <location>
        <begin position="328"/>
        <end position="347"/>
    </location>
</feature>
<comment type="caution">
    <text evidence="8">The sequence shown here is derived from an EMBL/GenBank/DDBJ whole genome shotgun (WGS) entry which is preliminary data.</text>
</comment>
<dbReference type="Gene3D" id="1.10.443.10">
    <property type="entry name" value="Intergrase catalytic core"/>
    <property type="match status" value="1"/>
</dbReference>
<feature type="compositionally biased region" description="Basic residues" evidence="5">
    <location>
        <begin position="364"/>
        <end position="380"/>
    </location>
</feature>
<reference evidence="8" key="1">
    <citation type="submission" date="2022-06" db="EMBL/GenBank/DDBJ databases">
        <title>Sequencing the genomes of 1000 actinobacteria strains.</title>
        <authorList>
            <person name="Klenk H.-P."/>
        </authorList>
    </citation>
    <scope>NUCLEOTIDE SEQUENCE</scope>
    <source>
        <strain evidence="8">DSM 46694</strain>
    </source>
</reference>
<evidence type="ECO:0000256" key="5">
    <source>
        <dbReference type="SAM" id="MobiDB-lite"/>
    </source>
</evidence>
<dbReference type="InterPro" id="IPR004107">
    <property type="entry name" value="Integrase_SAM-like_N"/>
</dbReference>
<name>A0A9X2G967_9ACTN</name>
<keyword evidence="1" id="KW-0229">DNA integration</keyword>
<feature type="region of interest" description="Disordered" evidence="5">
    <location>
        <begin position="352"/>
        <end position="380"/>
    </location>
</feature>
<dbReference type="GO" id="GO:0015074">
    <property type="term" value="P:DNA integration"/>
    <property type="evidence" value="ECO:0007669"/>
    <property type="project" value="UniProtKB-KW"/>
</dbReference>
<evidence type="ECO:0000256" key="2">
    <source>
        <dbReference type="ARBA" id="ARBA00023125"/>
    </source>
</evidence>
<dbReference type="Gene3D" id="1.10.150.130">
    <property type="match status" value="1"/>
</dbReference>
<dbReference type="AlphaFoldDB" id="A0A9X2G967"/>
<dbReference type="PANTHER" id="PTHR30349:SF81">
    <property type="entry name" value="TYROSINE RECOMBINASE XERC"/>
    <property type="match status" value="1"/>
</dbReference>
<dbReference type="PROSITE" id="PS51898">
    <property type="entry name" value="TYR_RECOMBINASE"/>
    <property type="match status" value="1"/>
</dbReference>
<keyword evidence="3" id="KW-0233">DNA recombination</keyword>
<evidence type="ECO:0000256" key="4">
    <source>
        <dbReference type="PROSITE-ProRule" id="PRU01248"/>
    </source>
</evidence>
<evidence type="ECO:0000256" key="3">
    <source>
        <dbReference type="ARBA" id="ARBA00023172"/>
    </source>
</evidence>
<dbReference type="RefSeq" id="WP_253739867.1">
    <property type="nucleotide sequence ID" value="NZ_BAABKA010000009.1"/>
</dbReference>
<organism evidence="8 9">
    <name type="scientific">Nonomuraea thailandensis</name>
    <dbReference type="NCBI Taxonomy" id="1188745"/>
    <lineage>
        <taxon>Bacteria</taxon>
        <taxon>Bacillati</taxon>
        <taxon>Actinomycetota</taxon>
        <taxon>Actinomycetes</taxon>
        <taxon>Streptosporangiales</taxon>
        <taxon>Streptosporangiaceae</taxon>
        <taxon>Nonomuraea</taxon>
    </lineage>
</organism>
<evidence type="ECO:0000313" key="9">
    <source>
        <dbReference type="Proteomes" id="UP001139648"/>
    </source>
</evidence>
<dbReference type="PANTHER" id="PTHR30349">
    <property type="entry name" value="PHAGE INTEGRASE-RELATED"/>
    <property type="match status" value="1"/>
</dbReference>
<protein>
    <submittedName>
        <fullName evidence="8">Site-specific recombinase XerD</fullName>
    </submittedName>
</protein>
<dbReference type="EMBL" id="JAMZEB010000001">
    <property type="protein sequence ID" value="MCP2353367.1"/>
    <property type="molecule type" value="Genomic_DNA"/>
</dbReference>
<proteinExistence type="predicted"/>
<feature type="domain" description="Tyr recombinase" evidence="6">
    <location>
        <begin position="156"/>
        <end position="354"/>
    </location>
</feature>
<accession>A0A9X2G967</accession>
<dbReference type="Pfam" id="PF00589">
    <property type="entry name" value="Phage_integrase"/>
    <property type="match status" value="1"/>
</dbReference>
<dbReference type="InterPro" id="IPR010998">
    <property type="entry name" value="Integrase_recombinase_N"/>
</dbReference>
<evidence type="ECO:0000313" key="8">
    <source>
        <dbReference type="EMBL" id="MCP2353367.1"/>
    </source>
</evidence>
<keyword evidence="9" id="KW-1185">Reference proteome</keyword>
<dbReference type="SUPFAM" id="SSF56349">
    <property type="entry name" value="DNA breaking-rejoining enzymes"/>
    <property type="match status" value="1"/>
</dbReference>